<sequence length="228" mass="25391">MPEDYHRPNSCQLSAPHNISFRRQCGSFAAIDHVAVDSFRSLHLATTGRSTRAARDCRSPTADLRAAIGYNTLRWQNEMLEWSAYLGLFLAAFGAATILPFQSEPVLVGLLLAGEFSPVRLILVASVGNVLGAAVNWGLGRCIERYRDKSWFPVKEPQLQRAEGWYRRFGRWSLLLSWMPLFGDALTVLSGVLREPFWSFLILVSIAKAGRYVVLAFATLGVQAILGF</sequence>
<accession>A0A285U129</accession>
<reference evidence="3 4" key="1">
    <citation type="submission" date="2017-08" db="EMBL/GenBank/DDBJ databases">
        <authorList>
            <person name="de Groot N.N."/>
        </authorList>
    </citation>
    <scope>NUCLEOTIDE SEQUENCE [LARGE SCALE GENOMIC DNA]</scope>
    <source>
        <strain evidence="3 4">JC85</strain>
    </source>
</reference>
<evidence type="ECO:0000259" key="2">
    <source>
        <dbReference type="Pfam" id="PF09335"/>
    </source>
</evidence>
<feature type="transmembrane region" description="Helical" evidence="1">
    <location>
        <begin position="121"/>
        <end position="139"/>
    </location>
</feature>
<keyword evidence="1" id="KW-0472">Membrane</keyword>
<feature type="transmembrane region" description="Helical" evidence="1">
    <location>
        <begin position="199"/>
        <end position="226"/>
    </location>
</feature>
<keyword evidence="1" id="KW-0812">Transmembrane</keyword>
<dbReference type="Pfam" id="PF09335">
    <property type="entry name" value="VTT_dom"/>
    <property type="match status" value="1"/>
</dbReference>
<keyword evidence="4" id="KW-1185">Reference proteome</keyword>
<protein>
    <submittedName>
        <fullName evidence="3">Membrane protein YqaA with SNARE-associated domain</fullName>
    </submittedName>
</protein>
<name>A0A285U129_9HYPH</name>
<keyword evidence="1" id="KW-1133">Transmembrane helix</keyword>
<proteinExistence type="predicted"/>
<dbReference type="InterPro" id="IPR051311">
    <property type="entry name" value="DedA_domain"/>
</dbReference>
<dbReference type="PANTHER" id="PTHR42709:SF4">
    <property type="entry name" value="INNER MEMBRANE PROTEIN YQAA"/>
    <property type="match status" value="1"/>
</dbReference>
<feature type="transmembrane region" description="Helical" evidence="1">
    <location>
        <begin position="174"/>
        <end position="193"/>
    </location>
</feature>
<dbReference type="AlphaFoldDB" id="A0A285U129"/>
<feature type="domain" description="VTT" evidence="2">
    <location>
        <begin position="111"/>
        <end position="218"/>
    </location>
</feature>
<evidence type="ECO:0000313" key="4">
    <source>
        <dbReference type="Proteomes" id="UP000219167"/>
    </source>
</evidence>
<dbReference type="PANTHER" id="PTHR42709">
    <property type="entry name" value="ALKALINE PHOSPHATASE LIKE PROTEIN"/>
    <property type="match status" value="1"/>
</dbReference>
<organism evidence="3 4">
    <name type="scientific">Rhizobium subbaraonis</name>
    <dbReference type="NCBI Taxonomy" id="908946"/>
    <lineage>
        <taxon>Bacteria</taxon>
        <taxon>Pseudomonadati</taxon>
        <taxon>Pseudomonadota</taxon>
        <taxon>Alphaproteobacteria</taxon>
        <taxon>Hyphomicrobiales</taxon>
        <taxon>Rhizobiaceae</taxon>
        <taxon>Rhizobium/Agrobacterium group</taxon>
        <taxon>Rhizobium</taxon>
    </lineage>
</organism>
<dbReference type="Proteomes" id="UP000219167">
    <property type="component" value="Unassembled WGS sequence"/>
</dbReference>
<feature type="transmembrane region" description="Helical" evidence="1">
    <location>
        <begin position="82"/>
        <end position="101"/>
    </location>
</feature>
<evidence type="ECO:0000313" key="3">
    <source>
        <dbReference type="EMBL" id="SOC35634.1"/>
    </source>
</evidence>
<evidence type="ECO:0000256" key="1">
    <source>
        <dbReference type="SAM" id="Phobius"/>
    </source>
</evidence>
<dbReference type="EMBL" id="OBQD01000001">
    <property type="protein sequence ID" value="SOC35634.1"/>
    <property type="molecule type" value="Genomic_DNA"/>
</dbReference>
<dbReference type="InterPro" id="IPR032816">
    <property type="entry name" value="VTT_dom"/>
</dbReference>
<gene>
    <name evidence="3" type="ORF">SAMN05892877_101454</name>
</gene>